<proteinExistence type="predicted"/>
<reference evidence="1 2" key="1">
    <citation type="submission" date="2024-08" db="EMBL/GenBank/DDBJ databases">
        <title>Two novel Cytobacillus novel species.</title>
        <authorList>
            <person name="Liu G."/>
        </authorList>
    </citation>
    <scope>NUCLEOTIDE SEQUENCE [LARGE SCALE GENOMIC DNA]</scope>
    <source>
        <strain evidence="1 2">FJAT-54145</strain>
    </source>
</reference>
<sequence length="191" mass="22179">MTTAISNSTISFTLITVLVPKSERFTFFEDHHKQGIAGMMDLNYKQEDESRFTLLVKTTDDTTIPWLEQLSYLTSFSPEPLVFQTTRDDLLQNKAGIHALHVANCANRLHSWQLKMFKYLENAPTDEKWKYPSTDWSSMLTTALKLNFPEWYEEMNRKSFSLAQIQFAVSQSIYPFRLEESSVRNSKGNSE</sequence>
<gene>
    <name evidence="1" type="ORF">ACFYKX_11435</name>
</gene>
<evidence type="ECO:0000313" key="1">
    <source>
        <dbReference type="EMBL" id="MFE8701208.1"/>
    </source>
</evidence>
<keyword evidence="2" id="KW-1185">Reference proteome</keyword>
<dbReference type="Proteomes" id="UP001601059">
    <property type="component" value="Unassembled WGS sequence"/>
</dbReference>
<organism evidence="1 2">
    <name type="scientific">Cytobacillus spartinae</name>
    <dbReference type="NCBI Taxonomy" id="3299023"/>
    <lineage>
        <taxon>Bacteria</taxon>
        <taxon>Bacillati</taxon>
        <taxon>Bacillota</taxon>
        <taxon>Bacilli</taxon>
        <taxon>Bacillales</taxon>
        <taxon>Bacillaceae</taxon>
        <taxon>Cytobacillus</taxon>
    </lineage>
</organism>
<name>A0ABW6KE85_9BACI</name>
<dbReference type="RefSeq" id="WP_389361120.1">
    <property type="nucleotide sequence ID" value="NZ_JBIACK010000004.1"/>
</dbReference>
<dbReference type="EMBL" id="JBIACK010000004">
    <property type="protein sequence ID" value="MFE8701208.1"/>
    <property type="molecule type" value="Genomic_DNA"/>
</dbReference>
<evidence type="ECO:0000313" key="2">
    <source>
        <dbReference type="Proteomes" id="UP001601059"/>
    </source>
</evidence>
<comment type="caution">
    <text evidence="1">The sequence shown here is derived from an EMBL/GenBank/DDBJ whole genome shotgun (WGS) entry which is preliminary data.</text>
</comment>
<accession>A0ABW6KE85</accession>
<protein>
    <submittedName>
        <fullName evidence="1">Uncharacterized protein</fullName>
    </submittedName>
</protein>